<evidence type="ECO:0000256" key="10">
    <source>
        <dbReference type="ARBA" id="ARBA00033467"/>
    </source>
</evidence>
<proteinExistence type="inferred from homology"/>
<comment type="subcellular location">
    <subcellularLocation>
        <location evidence="2">Endoplasmic reticulum membrane</location>
    </subcellularLocation>
    <subcellularLocation>
        <location evidence="1">Nucleus inner membrane</location>
    </subcellularLocation>
    <subcellularLocation>
        <location evidence="3">Nucleus outer membrane</location>
    </subcellularLocation>
</comment>
<dbReference type="AlphaFoldDB" id="A0A1I7XSU9"/>
<dbReference type="PANTHER" id="PTHR10868:SF1">
    <property type="entry name" value="SIGMA NON-OPIOID INTRACELLULAR RECEPTOR 1"/>
    <property type="match status" value="1"/>
</dbReference>
<keyword evidence="8" id="KW-1133">Transmembrane helix</keyword>
<dbReference type="GO" id="GO:0005637">
    <property type="term" value="C:nuclear inner membrane"/>
    <property type="evidence" value="ECO:0007669"/>
    <property type="project" value="UniProtKB-SubCell"/>
</dbReference>
<evidence type="ECO:0000256" key="7">
    <source>
        <dbReference type="ARBA" id="ARBA00022824"/>
    </source>
</evidence>
<evidence type="ECO:0000256" key="3">
    <source>
        <dbReference type="ARBA" id="ARBA00004649"/>
    </source>
</evidence>
<keyword evidence="9" id="KW-0472">Membrane</keyword>
<accession>A0A1I7XSU9</accession>
<evidence type="ECO:0000256" key="1">
    <source>
        <dbReference type="ARBA" id="ARBA00004540"/>
    </source>
</evidence>
<evidence type="ECO:0000256" key="2">
    <source>
        <dbReference type="ARBA" id="ARBA00004586"/>
    </source>
</evidence>
<protein>
    <recommendedName>
        <fullName evidence="5">Sigma non-opioid intracellular receptor 1</fullName>
    </recommendedName>
    <alternativeName>
        <fullName evidence="10">Sigma 1-type opioid receptor</fullName>
    </alternativeName>
</protein>
<dbReference type="InterPro" id="IPR006716">
    <property type="entry name" value="ERG2_sigma1_rcpt-like"/>
</dbReference>
<dbReference type="WBParaSite" id="Hba_20900">
    <property type="protein sequence ID" value="Hba_20900"/>
    <property type="gene ID" value="Hba_20900"/>
</dbReference>
<keyword evidence="7" id="KW-0256">Endoplasmic reticulum</keyword>
<reference evidence="13" key="1">
    <citation type="submission" date="2016-11" db="UniProtKB">
        <authorList>
            <consortium name="WormBaseParasite"/>
        </authorList>
    </citation>
    <scope>IDENTIFICATION</scope>
</reference>
<name>A0A1I7XSU9_HETBA</name>
<evidence type="ECO:0000313" key="12">
    <source>
        <dbReference type="Proteomes" id="UP000095283"/>
    </source>
</evidence>
<keyword evidence="12" id="KW-1185">Reference proteome</keyword>
<evidence type="ECO:0000313" key="13">
    <source>
        <dbReference type="WBParaSite" id="Hba_20900"/>
    </source>
</evidence>
<evidence type="ECO:0000256" key="11">
    <source>
        <dbReference type="RuleBase" id="RU368083"/>
    </source>
</evidence>
<dbReference type="Proteomes" id="UP000095283">
    <property type="component" value="Unplaced"/>
</dbReference>
<organism evidence="12 13">
    <name type="scientific">Heterorhabditis bacteriophora</name>
    <name type="common">Entomopathogenic nematode worm</name>
    <dbReference type="NCBI Taxonomy" id="37862"/>
    <lineage>
        <taxon>Eukaryota</taxon>
        <taxon>Metazoa</taxon>
        <taxon>Ecdysozoa</taxon>
        <taxon>Nematoda</taxon>
        <taxon>Chromadorea</taxon>
        <taxon>Rhabditida</taxon>
        <taxon>Rhabditina</taxon>
        <taxon>Rhabditomorpha</taxon>
        <taxon>Strongyloidea</taxon>
        <taxon>Heterorhabditidae</taxon>
        <taxon>Heterorhabditis</taxon>
    </lineage>
</organism>
<keyword evidence="6" id="KW-0812">Transmembrane</keyword>
<evidence type="ECO:0000256" key="6">
    <source>
        <dbReference type="ARBA" id="ARBA00022692"/>
    </source>
</evidence>
<dbReference type="GO" id="GO:0005789">
    <property type="term" value="C:endoplasmic reticulum membrane"/>
    <property type="evidence" value="ECO:0007669"/>
    <property type="project" value="UniProtKB-SubCell"/>
</dbReference>
<dbReference type="PANTHER" id="PTHR10868">
    <property type="entry name" value="SIGMA 1-TYPE OPIOID RECEPTOR-RELATED"/>
    <property type="match status" value="1"/>
</dbReference>
<evidence type="ECO:0000256" key="9">
    <source>
        <dbReference type="ARBA" id="ARBA00023136"/>
    </source>
</evidence>
<evidence type="ECO:0000256" key="4">
    <source>
        <dbReference type="ARBA" id="ARBA00007141"/>
    </source>
</evidence>
<dbReference type="Pfam" id="PF04622">
    <property type="entry name" value="ERG2_Sigma1R"/>
    <property type="match status" value="1"/>
</dbReference>
<comment type="similarity">
    <text evidence="4 11">Belongs to the ERG2 family.</text>
</comment>
<evidence type="ECO:0000256" key="5">
    <source>
        <dbReference type="ARBA" id="ARBA00020208"/>
    </source>
</evidence>
<evidence type="ECO:0000256" key="8">
    <source>
        <dbReference type="ARBA" id="ARBA00022989"/>
    </source>
</evidence>
<dbReference type="GO" id="GO:0005640">
    <property type="term" value="C:nuclear outer membrane"/>
    <property type="evidence" value="ECO:0007669"/>
    <property type="project" value="UniProtKB-SubCell"/>
</dbReference>
<sequence>MGFLFSKLVRNIVIAYIIFSGIQFLLRWKSYTISPKEFRSIASKAQGTGSIAVTVSRLSSDLSRAYVQAISSDTPWVALCLGGMNLKALFLHASITEFIAVLGSPFPTSGRIGLHWSNSTCTVLTGSVSRLTDTANLANKEVFNTGSNFRHGQFESHIYSFGDDTYIACYGRGVIPVSGLWAVTGAISQGEPLSVAHLAFAYGQATFNQISIALTKTLNYYKNKATGKSEL</sequence>